<dbReference type="EMBL" id="FOYR01000001">
    <property type="protein sequence ID" value="SFR38621.1"/>
    <property type="molecule type" value="Genomic_DNA"/>
</dbReference>
<evidence type="ECO:0000313" key="2">
    <source>
        <dbReference type="Proteomes" id="UP000198877"/>
    </source>
</evidence>
<gene>
    <name evidence="1" type="ORF">SAMN04488591_0892</name>
</gene>
<proteinExistence type="predicted"/>
<dbReference type="AlphaFoldDB" id="A0A1I6G915"/>
<sequence>MRSDKTARAYRAAIALPATLIWIKADLVHPG</sequence>
<protein>
    <submittedName>
        <fullName evidence="1">Uncharacterized protein</fullName>
    </submittedName>
</protein>
<accession>A0A1I6G915</accession>
<dbReference type="Proteomes" id="UP000198877">
    <property type="component" value="Unassembled WGS sequence"/>
</dbReference>
<reference evidence="2" key="1">
    <citation type="submission" date="2016-10" db="EMBL/GenBank/DDBJ databases">
        <authorList>
            <person name="Varghese N."/>
            <person name="Submissions S."/>
        </authorList>
    </citation>
    <scope>NUCLEOTIDE SEQUENCE [LARGE SCALE GENOMIC DNA]</scope>
    <source>
        <strain evidence="2">CL127</strain>
    </source>
</reference>
<evidence type="ECO:0000313" key="1">
    <source>
        <dbReference type="EMBL" id="SFR38621.1"/>
    </source>
</evidence>
<name>A0A1I6G915_9MICO</name>
<organism evidence="1 2">
    <name type="scientific">Microbacterium azadirachtae</name>
    <dbReference type="NCBI Taxonomy" id="582680"/>
    <lineage>
        <taxon>Bacteria</taxon>
        <taxon>Bacillati</taxon>
        <taxon>Actinomycetota</taxon>
        <taxon>Actinomycetes</taxon>
        <taxon>Micrococcales</taxon>
        <taxon>Microbacteriaceae</taxon>
        <taxon>Microbacterium</taxon>
    </lineage>
</organism>